<reference evidence="5" key="2">
    <citation type="submission" date="2025-08" db="UniProtKB">
        <authorList>
            <consortium name="Ensembl"/>
        </authorList>
    </citation>
    <scope>IDENTIFICATION</scope>
</reference>
<keyword evidence="6" id="KW-1185">Reference proteome</keyword>
<protein>
    <recommendedName>
        <fullName evidence="4">Ig-like domain-containing protein</fullName>
    </recommendedName>
</protein>
<feature type="domain" description="Ig-like" evidence="4">
    <location>
        <begin position="15"/>
        <end position="86"/>
    </location>
</feature>
<dbReference type="Pfam" id="PF00079">
    <property type="entry name" value="Serpin"/>
    <property type="match status" value="1"/>
</dbReference>
<dbReference type="Gene3D" id="3.30.497.10">
    <property type="entry name" value="Antithrombin, subunit I, domain 2"/>
    <property type="match status" value="1"/>
</dbReference>
<evidence type="ECO:0000256" key="3">
    <source>
        <dbReference type="SAM" id="SignalP"/>
    </source>
</evidence>
<dbReference type="Proteomes" id="UP000694580">
    <property type="component" value="Chromosome 4"/>
</dbReference>
<sequence>MRQLISLHVSFLLLMKLSNSLSDVIVPPGSPLTLPCKSHDVPELDDAEHSWSFQSSSSPNATRKLGTSPKLSLKWAGKDDEGEYTCVTKGLRGEDRMKYSLKHNVKIATIDDFKEWQVFTITERDTFTLPCKPITPKAASPPTSGAKRAKWFKEVEGMPEPMRVRDKDELDVQREGLYWTNGNDTEGDWSVDVWNASIGDSGLYHCHFQEGMQNKSVTLELIVEGLPPPRCHGFMSPWERCEDQEGRGTRGILSESITEFSAKLHARLRESKSAENLLYSPLSIAAVLTHLLLGARGETRRRLEDALCFPPMYACSQKGMQLLKSDVKDSVDIASQLFYNPERILSQSFINQSQEFYGSAPDQLPADAEHSLEMINNWVARSTRNKIPKLLDSVNAQDQLILLNAVYFNGKWKVKFDKKSQTAAFTTLSGDVVPVPALYSSKYKLAAEYNKDLKAQVAVFPLTGKNRLFILLPSTTLSRDLRELEERLTYGNLRAMAMNMVKVAAQYMEVTLPKLKLDVTTDLADLLENIGLGQLFSDPNLCGLFSAESDDTQPSLSDARHRASLTLSETGVEAAAATSMSFSRSFSTFSAMQPFVLLLWSDEANCPLFVGRVTRP</sequence>
<evidence type="ECO:0000256" key="1">
    <source>
        <dbReference type="ARBA" id="ARBA00023319"/>
    </source>
</evidence>
<proteinExistence type="inferred from homology"/>
<dbReference type="InterPro" id="IPR023796">
    <property type="entry name" value="Serpin_dom"/>
</dbReference>
<dbReference type="RefSeq" id="XP_028833982.1">
    <property type="nucleotide sequence ID" value="XM_028978149.1"/>
</dbReference>
<dbReference type="InterPro" id="IPR036179">
    <property type="entry name" value="Ig-like_dom_sf"/>
</dbReference>
<organism evidence="5 6">
    <name type="scientific">Denticeps clupeoides</name>
    <name type="common">denticle herring</name>
    <dbReference type="NCBI Taxonomy" id="299321"/>
    <lineage>
        <taxon>Eukaryota</taxon>
        <taxon>Metazoa</taxon>
        <taxon>Chordata</taxon>
        <taxon>Craniata</taxon>
        <taxon>Vertebrata</taxon>
        <taxon>Euteleostomi</taxon>
        <taxon>Actinopterygii</taxon>
        <taxon>Neopterygii</taxon>
        <taxon>Teleostei</taxon>
        <taxon>Clupei</taxon>
        <taxon>Clupeiformes</taxon>
        <taxon>Denticipitoidei</taxon>
        <taxon>Denticipitidae</taxon>
        <taxon>Denticeps</taxon>
    </lineage>
</organism>
<dbReference type="SMART" id="SM00409">
    <property type="entry name" value="IG"/>
    <property type="match status" value="2"/>
</dbReference>
<dbReference type="PANTHER" id="PTHR11461:SF159">
    <property type="entry name" value="PLASMA PROTEASE C1 INHIBITOR"/>
    <property type="match status" value="1"/>
</dbReference>
<dbReference type="SMART" id="SM00093">
    <property type="entry name" value="SERPIN"/>
    <property type="match status" value="1"/>
</dbReference>
<dbReference type="PROSITE" id="PS50835">
    <property type="entry name" value="IG_LIKE"/>
    <property type="match status" value="1"/>
</dbReference>
<keyword evidence="3" id="KW-0732">Signal</keyword>
<dbReference type="InterPro" id="IPR036186">
    <property type="entry name" value="Serpin_sf"/>
</dbReference>
<evidence type="ECO:0000313" key="6">
    <source>
        <dbReference type="Proteomes" id="UP000694580"/>
    </source>
</evidence>
<gene>
    <name evidence="5" type="primary">SERPING1</name>
</gene>
<reference evidence="5 6" key="1">
    <citation type="submission" date="2020-06" db="EMBL/GenBank/DDBJ databases">
        <authorList>
            <consortium name="Wellcome Sanger Institute Data Sharing"/>
        </authorList>
    </citation>
    <scope>NUCLEOTIDE SEQUENCE [LARGE SCALE GENOMIC DNA]</scope>
</reference>
<evidence type="ECO:0000313" key="5">
    <source>
        <dbReference type="Ensembl" id="ENSDCDP00010001302.1"/>
    </source>
</evidence>
<feature type="signal peptide" evidence="3">
    <location>
        <begin position="1"/>
        <end position="22"/>
    </location>
</feature>
<reference evidence="5" key="3">
    <citation type="submission" date="2025-09" db="UniProtKB">
        <authorList>
            <consortium name="Ensembl"/>
        </authorList>
    </citation>
    <scope>IDENTIFICATION</scope>
</reference>
<evidence type="ECO:0000256" key="2">
    <source>
        <dbReference type="RuleBase" id="RU000411"/>
    </source>
</evidence>
<evidence type="ECO:0000259" key="4">
    <source>
        <dbReference type="PROSITE" id="PS50835"/>
    </source>
</evidence>
<dbReference type="GO" id="GO:0005615">
    <property type="term" value="C:extracellular space"/>
    <property type="evidence" value="ECO:0007669"/>
    <property type="project" value="InterPro"/>
</dbReference>
<keyword evidence="1" id="KW-0393">Immunoglobulin domain</keyword>
<comment type="similarity">
    <text evidence="2">Belongs to the serpin family.</text>
</comment>
<dbReference type="GeneID" id="114789076"/>
<dbReference type="PANTHER" id="PTHR11461">
    <property type="entry name" value="SERINE PROTEASE INHIBITOR, SERPIN"/>
    <property type="match status" value="1"/>
</dbReference>
<dbReference type="InterPro" id="IPR003599">
    <property type="entry name" value="Ig_sub"/>
</dbReference>
<dbReference type="InterPro" id="IPR000215">
    <property type="entry name" value="Serpin_fam"/>
</dbReference>
<dbReference type="GO" id="GO:0004867">
    <property type="term" value="F:serine-type endopeptidase inhibitor activity"/>
    <property type="evidence" value="ECO:0007669"/>
    <property type="project" value="InterPro"/>
</dbReference>
<dbReference type="SUPFAM" id="SSF48726">
    <property type="entry name" value="Immunoglobulin"/>
    <property type="match status" value="2"/>
</dbReference>
<dbReference type="Ensembl" id="ENSDCDT00010001362.1">
    <property type="protein sequence ID" value="ENSDCDP00010001302.1"/>
    <property type="gene ID" value="ENSDCDG00010000689.1"/>
</dbReference>
<dbReference type="SUPFAM" id="SSF56574">
    <property type="entry name" value="Serpins"/>
    <property type="match status" value="1"/>
</dbReference>
<name>A0AAY3ZWY7_9TELE</name>
<dbReference type="GeneTree" id="ENSGT00940000159681"/>
<dbReference type="InterPro" id="IPR013783">
    <property type="entry name" value="Ig-like_fold"/>
</dbReference>
<dbReference type="InterPro" id="IPR042178">
    <property type="entry name" value="Serpin_sf_1"/>
</dbReference>
<accession>A0AAY3ZWY7</accession>
<dbReference type="InterPro" id="IPR042185">
    <property type="entry name" value="Serpin_sf_2"/>
</dbReference>
<dbReference type="InterPro" id="IPR013151">
    <property type="entry name" value="Immunoglobulin_dom"/>
</dbReference>
<dbReference type="Gene3D" id="2.30.39.10">
    <property type="entry name" value="Alpha-1-antitrypsin, domain 1"/>
    <property type="match status" value="1"/>
</dbReference>
<feature type="chain" id="PRO_5044206572" description="Ig-like domain-containing protein" evidence="3">
    <location>
        <begin position="23"/>
        <end position="616"/>
    </location>
</feature>
<dbReference type="Pfam" id="PF00047">
    <property type="entry name" value="ig"/>
    <property type="match status" value="1"/>
</dbReference>
<dbReference type="InterPro" id="IPR007110">
    <property type="entry name" value="Ig-like_dom"/>
</dbReference>
<dbReference type="Gene3D" id="2.60.40.10">
    <property type="entry name" value="Immunoglobulins"/>
    <property type="match status" value="2"/>
</dbReference>
<dbReference type="AlphaFoldDB" id="A0AAY3ZWY7"/>